<dbReference type="RefSeq" id="WP_223103773.1">
    <property type="nucleotide sequence ID" value="NZ_CP061913.1"/>
</dbReference>
<proteinExistence type="predicted"/>
<keyword evidence="2" id="KW-1185">Reference proteome</keyword>
<evidence type="ECO:0000313" key="2">
    <source>
        <dbReference type="Proteomes" id="UP001589608"/>
    </source>
</evidence>
<evidence type="ECO:0000313" key="1">
    <source>
        <dbReference type="EMBL" id="MFB9445408.1"/>
    </source>
</evidence>
<reference evidence="1 2" key="1">
    <citation type="submission" date="2024-09" db="EMBL/GenBank/DDBJ databases">
        <authorList>
            <person name="Sun Q."/>
            <person name="Mori K."/>
        </authorList>
    </citation>
    <scope>NUCLEOTIDE SEQUENCE [LARGE SCALE GENOMIC DNA]</scope>
    <source>
        <strain evidence="1 2">JCM 3307</strain>
    </source>
</reference>
<dbReference type="EMBL" id="JBHMCA010000042">
    <property type="protein sequence ID" value="MFB9445408.1"/>
    <property type="molecule type" value="Genomic_DNA"/>
</dbReference>
<name>A0ABV5M991_9ACTN</name>
<dbReference type="Proteomes" id="UP001589608">
    <property type="component" value="Unassembled WGS sequence"/>
</dbReference>
<accession>A0ABV5M991</accession>
<sequence length="152" mass="16462">MQVVLGPYPLCPACRKTNGGLIAVSHRQVHLRAHGKEACVDRGVAGLLANLWAVCDTRSCCENDSGRAYIVPTAETCDAAAQFLTTVGLRPEVLDGIIYFEVPGSPRLDDAESVRRARQRPTGMQATWYVNSVGMFELSKPADDADARDALE</sequence>
<gene>
    <name evidence="1" type="ORF">ACFFTR_20225</name>
</gene>
<comment type="caution">
    <text evidence="1">The sequence shown here is derived from an EMBL/GenBank/DDBJ whole genome shotgun (WGS) entry which is preliminary data.</text>
</comment>
<organism evidence="1 2">
    <name type="scientific">Dactylosporangium vinaceum</name>
    <dbReference type="NCBI Taxonomy" id="53362"/>
    <lineage>
        <taxon>Bacteria</taxon>
        <taxon>Bacillati</taxon>
        <taxon>Actinomycetota</taxon>
        <taxon>Actinomycetes</taxon>
        <taxon>Micromonosporales</taxon>
        <taxon>Micromonosporaceae</taxon>
        <taxon>Dactylosporangium</taxon>
    </lineage>
</organism>
<protein>
    <submittedName>
        <fullName evidence="1">Uncharacterized protein</fullName>
    </submittedName>
</protein>